<evidence type="ECO:0000256" key="4">
    <source>
        <dbReference type="ARBA" id="ARBA00022475"/>
    </source>
</evidence>
<reference evidence="15 16" key="1">
    <citation type="submission" date="2017-03" db="EMBL/GenBank/DDBJ databases">
        <title>Isolation of Levoglucosan Utilizing Bacteria.</title>
        <authorList>
            <person name="Arya A.S."/>
        </authorList>
    </citation>
    <scope>NUCLEOTIDE SEQUENCE [LARGE SCALE GENOMIC DNA]</scope>
    <source>
        <strain evidence="15 16">MEC069</strain>
    </source>
</reference>
<evidence type="ECO:0000259" key="13">
    <source>
        <dbReference type="PROSITE" id="PS50109"/>
    </source>
</evidence>
<proteinExistence type="predicted"/>
<feature type="transmembrane region" description="Helical" evidence="12">
    <location>
        <begin position="18"/>
        <end position="39"/>
    </location>
</feature>
<dbReference type="Proteomes" id="UP000298246">
    <property type="component" value="Unassembled WGS sequence"/>
</dbReference>
<dbReference type="CDD" id="cd06225">
    <property type="entry name" value="HAMP"/>
    <property type="match status" value="1"/>
</dbReference>
<dbReference type="CDD" id="cd00082">
    <property type="entry name" value="HisKA"/>
    <property type="match status" value="1"/>
</dbReference>
<dbReference type="FunFam" id="1.10.287.130:FF:000001">
    <property type="entry name" value="Two-component sensor histidine kinase"/>
    <property type="match status" value="1"/>
</dbReference>
<feature type="domain" description="Histidine kinase" evidence="13">
    <location>
        <begin position="139"/>
        <end position="358"/>
    </location>
</feature>
<dbReference type="GO" id="GO:0000155">
    <property type="term" value="F:phosphorelay sensor kinase activity"/>
    <property type="evidence" value="ECO:0007669"/>
    <property type="project" value="InterPro"/>
</dbReference>
<evidence type="ECO:0000256" key="11">
    <source>
        <dbReference type="ARBA" id="ARBA00023136"/>
    </source>
</evidence>
<dbReference type="Gene3D" id="1.10.287.130">
    <property type="match status" value="1"/>
</dbReference>
<dbReference type="FunFam" id="3.30.565.10:FF:000006">
    <property type="entry name" value="Sensor histidine kinase WalK"/>
    <property type="match status" value="1"/>
</dbReference>
<evidence type="ECO:0000256" key="12">
    <source>
        <dbReference type="SAM" id="Phobius"/>
    </source>
</evidence>
<evidence type="ECO:0000256" key="7">
    <source>
        <dbReference type="ARBA" id="ARBA00022741"/>
    </source>
</evidence>
<dbReference type="SUPFAM" id="SSF47384">
    <property type="entry name" value="Homodimeric domain of signal transducing histidine kinase"/>
    <property type="match status" value="1"/>
</dbReference>
<keyword evidence="6" id="KW-0808">Transferase</keyword>
<dbReference type="OrthoDB" id="335833at2"/>
<keyword evidence="9" id="KW-0067">ATP-binding</keyword>
<keyword evidence="7" id="KW-0547">Nucleotide-binding</keyword>
<feature type="transmembrane region" description="Helical" evidence="12">
    <location>
        <begin position="51"/>
        <end position="70"/>
    </location>
</feature>
<dbReference type="PROSITE" id="PS50109">
    <property type="entry name" value="HIS_KIN"/>
    <property type="match status" value="1"/>
</dbReference>
<sequence>MGNRLQIRRQGPVMKLRVYLLTAGAVSTGIILLALLISYRYMLLSWKQTALLGSVTLVAALASLLVHRLLTRPLERSIEAIAAETAHIARGHFGGSVPLAGPAEFQMLAGQFNAMTARLKTSFEQLKAGEAARRELVANVSHDLRTPMASILAFVEALEDDVIEDKAVFERYLRTIRLETGRLNGLIEELFRLSQLEAGSGPVEQERYDVDRLLLDGLQSLAIQLEDKDLQIDMQVPEVLPPVAIVPDEIKRVFSNLLQNAIRYAPVGSSVTIAAELLPDGFVRLSVEDRGPGLGAEDQERVFERFYRADPSRNRESGGAGLGLAIAKSIVELHGGQIGVRSRLGAGSCFWFTVPAWSGTDKLNTGT</sequence>
<comment type="subcellular location">
    <subcellularLocation>
        <location evidence="2">Cell membrane</location>
        <topology evidence="2">Multi-pass membrane protein</topology>
    </subcellularLocation>
</comment>
<dbReference type="GO" id="GO:0005524">
    <property type="term" value="F:ATP binding"/>
    <property type="evidence" value="ECO:0007669"/>
    <property type="project" value="UniProtKB-KW"/>
</dbReference>
<dbReference type="InterPro" id="IPR036890">
    <property type="entry name" value="HATPase_C_sf"/>
</dbReference>
<dbReference type="InterPro" id="IPR003594">
    <property type="entry name" value="HATPase_dom"/>
</dbReference>
<name>A0A4Y8PXH5_9BACL</name>
<dbReference type="InterPro" id="IPR003661">
    <property type="entry name" value="HisK_dim/P_dom"/>
</dbReference>
<dbReference type="Pfam" id="PF00672">
    <property type="entry name" value="HAMP"/>
    <property type="match status" value="1"/>
</dbReference>
<dbReference type="GO" id="GO:0005886">
    <property type="term" value="C:plasma membrane"/>
    <property type="evidence" value="ECO:0007669"/>
    <property type="project" value="UniProtKB-SubCell"/>
</dbReference>
<comment type="catalytic activity">
    <reaction evidence="1">
        <text>ATP + protein L-histidine = ADP + protein N-phospho-L-histidine.</text>
        <dbReference type="EC" id="2.7.13.3"/>
    </reaction>
</comment>
<evidence type="ECO:0000313" key="16">
    <source>
        <dbReference type="Proteomes" id="UP000298246"/>
    </source>
</evidence>
<dbReference type="InterPro" id="IPR005467">
    <property type="entry name" value="His_kinase_dom"/>
</dbReference>
<dbReference type="PANTHER" id="PTHR43711">
    <property type="entry name" value="TWO-COMPONENT HISTIDINE KINASE"/>
    <property type="match status" value="1"/>
</dbReference>
<dbReference type="SUPFAM" id="SSF55874">
    <property type="entry name" value="ATPase domain of HSP90 chaperone/DNA topoisomerase II/histidine kinase"/>
    <property type="match status" value="1"/>
</dbReference>
<dbReference type="SMART" id="SM00304">
    <property type="entry name" value="HAMP"/>
    <property type="match status" value="1"/>
</dbReference>
<dbReference type="InterPro" id="IPR003660">
    <property type="entry name" value="HAMP_dom"/>
</dbReference>
<dbReference type="PRINTS" id="PR00344">
    <property type="entry name" value="BCTRLSENSOR"/>
</dbReference>
<dbReference type="Pfam" id="PF00512">
    <property type="entry name" value="HisKA"/>
    <property type="match status" value="1"/>
</dbReference>
<evidence type="ECO:0000256" key="1">
    <source>
        <dbReference type="ARBA" id="ARBA00000085"/>
    </source>
</evidence>
<comment type="caution">
    <text evidence="15">The sequence shown here is derived from an EMBL/GenBank/DDBJ whole genome shotgun (WGS) entry which is preliminary data.</text>
</comment>
<accession>A0A4Y8PXH5</accession>
<dbReference type="Pfam" id="PF02518">
    <property type="entry name" value="HATPase_c"/>
    <property type="match status" value="1"/>
</dbReference>
<keyword evidence="4" id="KW-1003">Cell membrane</keyword>
<dbReference type="Gene3D" id="3.30.565.10">
    <property type="entry name" value="Histidine kinase-like ATPase, C-terminal domain"/>
    <property type="match status" value="1"/>
</dbReference>
<keyword evidence="5" id="KW-0597">Phosphoprotein</keyword>
<dbReference type="PANTHER" id="PTHR43711:SF1">
    <property type="entry name" value="HISTIDINE KINASE 1"/>
    <property type="match status" value="1"/>
</dbReference>
<dbReference type="InterPro" id="IPR004358">
    <property type="entry name" value="Sig_transdc_His_kin-like_C"/>
</dbReference>
<evidence type="ECO:0000259" key="14">
    <source>
        <dbReference type="PROSITE" id="PS50885"/>
    </source>
</evidence>
<dbReference type="Gene3D" id="6.10.340.10">
    <property type="match status" value="1"/>
</dbReference>
<evidence type="ECO:0000256" key="3">
    <source>
        <dbReference type="ARBA" id="ARBA00012438"/>
    </source>
</evidence>
<dbReference type="EMBL" id="MYFO01000022">
    <property type="protein sequence ID" value="TFE85958.1"/>
    <property type="molecule type" value="Genomic_DNA"/>
</dbReference>
<dbReference type="InterPro" id="IPR050736">
    <property type="entry name" value="Sensor_HK_Regulatory"/>
</dbReference>
<dbReference type="SMART" id="SM00387">
    <property type="entry name" value="HATPase_c"/>
    <property type="match status" value="1"/>
</dbReference>
<dbReference type="SMART" id="SM00388">
    <property type="entry name" value="HisKA"/>
    <property type="match status" value="1"/>
</dbReference>
<dbReference type="EC" id="2.7.13.3" evidence="3"/>
<keyword evidence="12" id="KW-1133">Transmembrane helix</keyword>
<dbReference type="InterPro" id="IPR036097">
    <property type="entry name" value="HisK_dim/P_sf"/>
</dbReference>
<protein>
    <recommendedName>
        <fullName evidence="3">histidine kinase</fullName>
        <ecNumber evidence="3">2.7.13.3</ecNumber>
    </recommendedName>
</protein>
<keyword evidence="10" id="KW-0902">Two-component regulatory system</keyword>
<evidence type="ECO:0000256" key="10">
    <source>
        <dbReference type="ARBA" id="ARBA00023012"/>
    </source>
</evidence>
<evidence type="ECO:0000256" key="8">
    <source>
        <dbReference type="ARBA" id="ARBA00022777"/>
    </source>
</evidence>
<evidence type="ECO:0000256" key="9">
    <source>
        <dbReference type="ARBA" id="ARBA00022840"/>
    </source>
</evidence>
<dbReference type="AlphaFoldDB" id="A0A4Y8PXH5"/>
<keyword evidence="16" id="KW-1185">Reference proteome</keyword>
<evidence type="ECO:0000256" key="2">
    <source>
        <dbReference type="ARBA" id="ARBA00004651"/>
    </source>
</evidence>
<feature type="domain" description="HAMP" evidence="14">
    <location>
        <begin position="72"/>
        <end position="124"/>
    </location>
</feature>
<evidence type="ECO:0000256" key="6">
    <source>
        <dbReference type="ARBA" id="ARBA00022679"/>
    </source>
</evidence>
<keyword evidence="11 12" id="KW-0472">Membrane</keyword>
<dbReference type="PROSITE" id="PS50885">
    <property type="entry name" value="HAMP"/>
    <property type="match status" value="1"/>
</dbReference>
<keyword evidence="8" id="KW-0418">Kinase</keyword>
<organism evidence="15 16">
    <name type="scientific">Paenibacillus athensensis</name>
    <dbReference type="NCBI Taxonomy" id="1967502"/>
    <lineage>
        <taxon>Bacteria</taxon>
        <taxon>Bacillati</taxon>
        <taxon>Bacillota</taxon>
        <taxon>Bacilli</taxon>
        <taxon>Bacillales</taxon>
        <taxon>Paenibacillaceae</taxon>
        <taxon>Paenibacillus</taxon>
    </lineage>
</organism>
<dbReference type="CDD" id="cd00075">
    <property type="entry name" value="HATPase"/>
    <property type="match status" value="1"/>
</dbReference>
<gene>
    <name evidence="15" type="ORF">B5M42_16290</name>
</gene>
<keyword evidence="12" id="KW-0812">Transmembrane</keyword>
<evidence type="ECO:0000256" key="5">
    <source>
        <dbReference type="ARBA" id="ARBA00022553"/>
    </source>
</evidence>
<evidence type="ECO:0000313" key="15">
    <source>
        <dbReference type="EMBL" id="TFE85958.1"/>
    </source>
</evidence>